<dbReference type="Pfam" id="PF00440">
    <property type="entry name" value="TetR_N"/>
    <property type="match status" value="1"/>
</dbReference>
<keyword evidence="9" id="KW-1185">Reference proteome</keyword>
<dbReference type="SUPFAM" id="SSF46689">
    <property type="entry name" value="Homeodomain-like"/>
    <property type="match status" value="1"/>
</dbReference>
<reference evidence="9" key="1">
    <citation type="submission" date="2015-07" db="EMBL/GenBank/DDBJ databases">
        <title>Complete genome sequence and phylogenetic analysis of Limnochorda pilosa.</title>
        <authorList>
            <person name="Watanabe M."/>
            <person name="Kojima H."/>
            <person name="Fukui M."/>
        </authorList>
    </citation>
    <scope>NUCLEOTIDE SEQUENCE [LARGE SCALE GENOMIC DNA]</scope>
    <source>
        <strain evidence="9">HC45</strain>
    </source>
</reference>
<dbReference type="STRING" id="1555112.LIP_0651"/>
<dbReference type="Proteomes" id="UP000065807">
    <property type="component" value="Chromosome"/>
</dbReference>
<evidence type="ECO:0000259" key="7">
    <source>
        <dbReference type="PROSITE" id="PS50977"/>
    </source>
</evidence>
<dbReference type="AlphaFoldDB" id="A0A0K2SHB4"/>
<evidence type="ECO:0000256" key="4">
    <source>
        <dbReference type="ARBA" id="ARBA00023163"/>
    </source>
</evidence>
<dbReference type="InterPro" id="IPR001647">
    <property type="entry name" value="HTH_TetR"/>
</dbReference>
<dbReference type="InterPro" id="IPR009057">
    <property type="entry name" value="Homeodomain-like_sf"/>
</dbReference>
<dbReference type="SUPFAM" id="SSF48498">
    <property type="entry name" value="Tetracyclin repressor-like, C-terminal domain"/>
    <property type="match status" value="1"/>
</dbReference>
<name>A0A0K2SHB4_LIMPI</name>
<dbReference type="PANTHER" id="PTHR30055:SF226">
    <property type="entry name" value="HTH-TYPE TRANSCRIPTIONAL REGULATOR PKSA"/>
    <property type="match status" value="1"/>
</dbReference>
<keyword evidence="3 5" id="KW-0238">DNA-binding</keyword>
<dbReference type="GO" id="GO:0003700">
    <property type="term" value="F:DNA-binding transcription factor activity"/>
    <property type="evidence" value="ECO:0007669"/>
    <property type="project" value="TreeGrafter"/>
</dbReference>
<protein>
    <recommendedName>
        <fullName evidence="7">HTH tetR-type domain-containing protein</fullName>
    </recommendedName>
</protein>
<dbReference type="InterPro" id="IPR039538">
    <property type="entry name" value="BetI_C"/>
</dbReference>
<evidence type="ECO:0000256" key="1">
    <source>
        <dbReference type="ARBA" id="ARBA00022491"/>
    </source>
</evidence>
<evidence type="ECO:0000313" key="9">
    <source>
        <dbReference type="Proteomes" id="UP000065807"/>
    </source>
</evidence>
<evidence type="ECO:0000256" key="5">
    <source>
        <dbReference type="PROSITE-ProRule" id="PRU00335"/>
    </source>
</evidence>
<organism evidence="8 9">
    <name type="scientific">Limnochorda pilosa</name>
    <dbReference type="NCBI Taxonomy" id="1555112"/>
    <lineage>
        <taxon>Bacteria</taxon>
        <taxon>Bacillati</taxon>
        <taxon>Bacillota</taxon>
        <taxon>Limnochordia</taxon>
        <taxon>Limnochordales</taxon>
        <taxon>Limnochordaceae</taxon>
        <taxon>Limnochorda</taxon>
    </lineage>
</organism>
<keyword evidence="4" id="KW-0804">Transcription</keyword>
<keyword evidence="2" id="KW-0805">Transcription regulation</keyword>
<evidence type="ECO:0000256" key="2">
    <source>
        <dbReference type="ARBA" id="ARBA00023015"/>
    </source>
</evidence>
<dbReference type="EMBL" id="AP014924">
    <property type="protein sequence ID" value="BAS26508.1"/>
    <property type="molecule type" value="Genomic_DNA"/>
</dbReference>
<evidence type="ECO:0000256" key="3">
    <source>
        <dbReference type="ARBA" id="ARBA00023125"/>
    </source>
</evidence>
<dbReference type="PRINTS" id="PR00455">
    <property type="entry name" value="HTHTETR"/>
</dbReference>
<dbReference type="PROSITE" id="PS50977">
    <property type="entry name" value="HTH_TETR_2"/>
    <property type="match status" value="1"/>
</dbReference>
<dbReference type="KEGG" id="lpil:LIP_0651"/>
<sequence>MNRKESIVAAAYRCFSRDGYDATSLRAVAAEADISPGHLHYYFRRKEDLALAALEWSMHGQHLQALRDELKGVTSGQERVPRLLEAVRRRRLAEPGWFRLVADLWVHGAQREPLREAVAALYRGLRQAVLEEVQVVAPDLPPPEAQVLAGVIQAFFDGLDLQYQVAPNEVDLDAAYGLLEWFLLRLGEPAGGGAGQGTPTGRASGGSSLHPRRPPAHG</sequence>
<dbReference type="Gene3D" id="1.10.357.10">
    <property type="entry name" value="Tetracycline Repressor, domain 2"/>
    <property type="match status" value="1"/>
</dbReference>
<evidence type="ECO:0000256" key="6">
    <source>
        <dbReference type="SAM" id="MobiDB-lite"/>
    </source>
</evidence>
<gene>
    <name evidence="8" type="ORF">LIP_0651</name>
</gene>
<feature type="domain" description="HTH tetR-type" evidence="7">
    <location>
        <begin position="1"/>
        <end position="61"/>
    </location>
</feature>
<evidence type="ECO:0000313" key="8">
    <source>
        <dbReference type="EMBL" id="BAS26508.1"/>
    </source>
</evidence>
<proteinExistence type="predicted"/>
<dbReference type="RefSeq" id="WP_068134153.1">
    <property type="nucleotide sequence ID" value="NZ_AP014924.1"/>
</dbReference>
<dbReference type="OrthoDB" id="9812484at2"/>
<dbReference type="InterPro" id="IPR036271">
    <property type="entry name" value="Tet_transcr_reg_TetR-rel_C_sf"/>
</dbReference>
<keyword evidence="1" id="KW-0678">Repressor</keyword>
<dbReference type="InterPro" id="IPR050109">
    <property type="entry name" value="HTH-type_TetR-like_transc_reg"/>
</dbReference>
<dbReference type="PANTHER" id="PTHR30055">
    <property type="entry name" value="HTH-TYPE TRANSCRIPTIONAL REGULATOR RUTR"/>
    <property type="match status" value="1"/>
</dbReference>
<reference evidence="9" key="2">
    <citation type="journal article" date="2016" name="Int. J. Syst. Evol. Microbiol.">
        <title>Complete genome sequence and cell structure of Limnochorda pilosa, a Gram-negative spore-former within the phylum Firmicutes.</title>
        <authorList>
            <person name="Watanabe M."/>
            <person name="Kojima H."/>
            <person name="Fukui M."/>
        </authorList>
    </citation>
    <scope>NUCLEOTIDE SEQUENCE [LARGE SCALE GENOMIC DNA]</scope>
    <source>
        <strain evidence="9">HC45</strain>
    </source>
</reference>
<feature type="DNA-binding region" description="H-T-H motif" evidence="5">
    <location>
        <begin position="24"/>
        <end position="43"/>
    </location>
</feature>
<feature type="region of interest" description="Disordered" evidence="6">
    <location>
        <begin position="192"/>
        <end position="218"/>
    </location>
</feature>
<accession>A0A0K2SHB4</accession>
<dbReference type="Pfam" id="PF13977">
    <property type="entry name" value="TetR_C_6"/>
    <property type="match status" value="1"/>
</dbReference>
<dbReference type="GO" id="GO:0000976">
    <property type="term" value="F:transcription cis-regulatory region binding"/>
    <property type="evidence" value="ECO:0007669"/>
    <property type="project" value="TreeGrafter"/>
</dbReference>